<organism evidence="2 3">
    <name type="scientific">Microbacterium mitrae</name>
    <dbReference type="NCBI Taxonomy" id="664640"/>
    <lineage>
        <taxon>Bacteria</taxon>
        <taxon>Bacillati</taxon>
        <taxon>Actinomycetota</taxon>
        <taxon>Actinomycetes</taxon>
        <taxon>Micrococcales</taxon>
        <taxon>Microbacteriaceae</taxon>
        <taxon>Microbacterium</taxon>
    </lineage>
</organism>
<keyword evidence="1" id="KW-0472">Membrane</keyword>
<dbReference type="AlphaFoldDB" id="A0A5C8HNJ4"/>
<comment type="caution">
    <text evidence="2">The sequence shown here is derived from an EMBL/GenBank/DDBJ whole genome shotgun (WGS) entry which is preliminary data.</text>
</comment>
<accession>A0A5C8HNJ4</accession>
<keyword evidence="1" id="KW-1133">Transmembrane helix</keyword>
<feature type="transmembrane region" description="Helical" evidence="1">
    <location>
        <begin position="74"/>
        <end position="94"/>
    </location>
</feature>
<protein>
    <submittedName>
        <fullName evidence="2">Uncharacterized protein</fullName>
    </submittedName>
</protein>
<dbReference type="Proteomes" id="UP000321196">
    <property type="component" value="Unassembled WGS sequence"/>
</dbReference>
<name>A0A5C8HNJ4_9MICO</name>
<evidence type="ECO:0000313" key="3">
    <source>
        <dbReference type="Proteomes" id="UP000321196"/>
    </source>
</evidence>
<evidence type="ECO:0000256" key="1">
    <source>
        <dbReference type="SAM" id="Phobius"/>
    </source>
</evidence>
<gene>
    <name evidence="2" type="ORF">FVP60_11430</name>
</gene>
<dbReference type="OrthoDB" id="5054050at2"/>
<dbReference type="RefSeq" id="WP_147826414.1">
    <property type="nucleotide sequence ID" value="NZ_BAAARG010000001.1"/>
</dbReference>
<keyword evidence="1" id="KW-0812">Transmembrane</keyword>
<feature type="transmembrane region" description="Helical" evidence="1">
    <location>
        <begin position="401"/>
        <end position="419"/>
    </location>
</feature>
<dbReference type="EMBL" id="VRSW01000004">
    <property type="protein sequence ID" value="TXK03483.1"/>
    <property type="molecule type" value="Genomic_DNA"/>
</dbReference>
<keyword evidence="3" id="KW-1185">Reference proteome</keyword>
<proteinExistence type="predicted"/>
<reference evidence="2 3" key="1">
    <citation type="submission" date="2019-08" db="EMBL/GenBank/DDBJ databases">
        <authorList>
            <person name="Dong K."/>
        </authorList>
    </citation>
    <scope>NUCLEOTIDE SEQUENCE [LARGE SCALE GENOMIC DNA]</scope>
    <source>
        <strain evidence="2 3">M4-8</strain>
    </source>
</reference>
<evidence type="ECO:0000313" key="2">
    <source>
        <dbReference type="EMBL" id="TXK03483.1"/>
    </source>
</evidence>
<feature type="transmembrane region" description="Helical" evidence="1">
    <location>
        <begin position="40"/>
        <end position="62"/>
    </location>
</feature>
<sequence>MTRDERWARGPLHPEILTGTISPQWVAEFKQTPYAPTNATAWWALGAFFFLGFGGLIVGGALSRGHASANGLGAGVVMGLVGALLAGLVAWYTYRMRFDQAMRLWAFARANDLTYVGRHTDKYNGMLFDVGGGRLHTSVLRTNTVRPVEFGNYQYTTGSGKSQQTHHWGYVAVRLENLLPHIVLDAEGNNGFFGSNLPIRIDRDQHLSLEGDFDRYFRLYCPQGYERDALYLFTPDVMVRFIDNAAELDVEIIDDWVYFYAKNPLVGLDPRMWAWLYSVVDSFLVKVDQWERWRDDRLRLEAEQYGAGYGGAAGGGYGAGAGGLAGGDFSGGQVSDPGYAPAPFAGSVPPAAAYQPNVGAAMGMTVAQAAHMVPPGTRPPNNPYLGPKGVAMGGRRLRRGVPWASVIVIATMIICWIFFQTMILR</sequence>